<protein>
    <submittedName>
        <fullName evidence="4">Uncharacterized protein</fullName>
    </submittedName>
</protein>
<proteinExistence type="predicted"/>
<dbReference type="GeneID" id="14918731"/>
<evidence type="ECO:0000256" key="1">
    <source>
        <dbReference type="ARBA" id="ARBA00022737"/>
    </source>
</evidence>
<evidence type="ECO:0000313" key="4">
    <source>
        <dbReference type="EMBL" id="ELR18002.1"/>
    </source>
</evidence>
<feature type="repeat" description="NHL" evidence="2">
    <location>
        <begin position="177"/>
        <end position="208"/>
    </location>
</feature>
<evidence type="ECO:0000256" key="2">
    <source>
        <dbReference type="PROSITE-ProRule" id="PRU00504"/>
    </source>
</evidence>
<dbReference type="Proteomes" id="UP000011083">
    <property type="component" value="Unassembled WGS sequence"/>
</dbReference>
<reference evidence="4 5" key="1">
    <citation type="journal article" date="2013" name="Genome Biol.">
        <title>Genome of Acanthamoeba castellanii highlights extensive lateral gene transfer and early evolution of tyrosine kinase signaling.</title>
        <authorList>
            <person name="Clarke M."/>
            <person name="Lohan A.J."/>
            <person name="Liu B."/>
            <person name="Lagkouvardos I."/>
            <person name="Roy S."/>
            <person name="Zafar N."/>
            <person name="Bertelli C."/>
            <person name="Schilde C."/>
            <person name="Kianianmomeni A."/>
            <person name="Burglin T.R."/>
            <person name="Frech C."/>
            <person name="Turcotte B."/>
            <person name="Kopec K.O."/>
            <person name="Synnott J.M."/>
            <person name="Choo C."/>
            <person name="Paponov I."/>
            <person name="Finkler A."/>
            <person name="Soon Heng Tan C."/>
            <person name="Hutchins A.P."/>
            <person name="Weinmeier T."/>
            <person name="Rattei T."/>
            <person name="Chu J.S."/>
            <person name="Gimenez G."/>
            <person name="Irimia M."/>
            <person name="Rigden D.J."/>
            <person name="Fitzpatrick D.A."/>
            <person name="Lorenzo-Morales J."/>
            <person name="Bateman A."/>
            <person name="Chiu C.H."/>
            <person name="Tang P."/>
            <person name="Hegemann P."/>
            <person name="Fromm H."/>
            <person name="Raoult D."/>
            <person name="Greub G."/>
            <person name="Miranda-Saavedra D."/>
            <person name="Chen N."/>
            <person name="Nash P."/>
            <person name="Ginger M.L."/>
            <person name="Horn M."/>
            <person name="Schaap P."/>
            <person name="Caler L."/>
            <person name="Loftus B."/>
        </authorList>
    </citation>
    <scope>NUCLEOTIDE SEQUENCE [LARGE SCALE GENOMIC DNA]</scope>
    <source>
        <strain evidence="4 5">Neff</strain>
    </source>
</reference>
<dbReference type="RefSeq" id="XP_004340019.1">
    <property type="nucleotide sequence ID" value="XM_004339971.1"/>
</dbReference>
<dbReference type="AlphaFoldDB" id="L8GYG7"/>
<accession>L8GYG7</accession>
<dbReference type="KEGG" id="acan:ACA1_209770"/>
<dbReference type="InterPro" id="IPR001258">
    <property type="entry name" value="NHL_repeat"/>
</dbReference>
<keyword evidence="1" id="KW-0677">Repeat</keyword>
<keyword evidence="5" id="KW-1185">Reference proteome</keyword>
<keyword evidence="3" id="KW-0175">Coiled coil</keyword>
<evidence type="ECO:0000313" key="5">
    <source>
        <dbReference type="Proteomes" id="UP000011083"/>
    </source>
</evidence>
<dbReference type="Pfam" id="PF01436">
    <property type="entry name" value="NHL"/>
    <property type="match status" value="1"/>
</dbReference>
<dbReference type="VEuPathDB" id="AmoebaDB:ACA1_209770"/>
<dbReference type="PROSITE" id="PS51125">
    <property type="entry name" value="NHL"/>
    <property type="match status" value="1"/>
</dbReference>
<dbReference type="InterPro" id="IPR011042">
    <property type="entry name" value="6-blade_b-propeller_TolB-like"/>
</dbReference>
<feature type="coiled-coil region" evidence="3">
    <location>
        <begin position="56"/>
        <end position="104"/>
    </location>
</feature>
<evidence type="ECO:0000256" key="3">
    <source>
        <dbReference type="SAM" id="Coils"/>
    </source>
</evidence>
<sequence length="208" mass="21744">MLDDLRVVRVAPVNRENHETVECTAKVVACRAADVGCEFACEHEDKCVVVVLRTILQRQRDAMQQLSRSIEEQQTTLRQQQGEIAALKKQVKALKTRKKSSSDAGSLSSFGASAAPSFSFGASTAPSFSFGASTAGGTTPLASAEPGFGFAAPAPSFNFAAFTAPIGVSAFSAPAAGNFPGQFYKPRGVAADSTSGNIVVADTANHRL</sequence>
<dbReference type="EMBL" id="KB007966">
    <property type="protein sequence ID" value="ELR18002.1"/>
    <property type="molecule type" value="Genomic_DNA"/>
</dbReference>
<gene>
    <name evidence="4" type="ORF">ACA1_209770</name>
</gene>
<dbReference type="Gene3D" id="2.120.10.30">
    <property type="entry name" value="TolB, C-terminal domain"/>
    <property type="match status" value="1"/>
</dbReference>
<organism evidence="4 5">
    <name type="scientific">Acanthamoeba castellanii (strain ATCC 30010 / Neff)</name>
    <dbReference type="NCBI Taxonomy" id="1257118"/>
    <lineage>
        <taxon>Eukaryota</taxon>
        <taxon>Amoebozoa</taxon>
        <taxon>Discosea</taxon>
        <taxon>Longamoebia</taxon>
        <taxon>Centramoebida</taxon>
        <taxon>Acanthamoebidae</taxon>
        <taxon>Acanthamoeba</taxon>
    </lineage>
</organism>
<name>L8GYG7_ACACF</name>